<keyword evidence="2" id="KW-1185">Reference proteome</keyword>
<gene>
    <name evidence="1" type="ORF">BU25DRAFT_405180</name>
</gene>
<reference evidence="1" key="1">
    <citation type="journal article" date="2020" name="Stud. Mycol.">
        <title>101 Dothideomycetes genomes: a test case for predicting lifestyles and emergence of pathogens.</title>
        <authorList>
            <person name="Haridas S."/>
            <person name="Albert R."/>
            <person name="Binder M."/>
            <person name="Bloem J."/>
            <person name="Labutti K."/>
            <person name="Salamov A."/>
            <person name="Andreopoulos B."/>
            <person name="Baker S."/>
            <person name="Barry K."/>
            <person name="Bills G."/>
            <person name="Bluhm B."/>
            <person name="Cannon C."/>
            <person name="Castanera R."/>
            <person name="Culley D."/>
            <person name="Daum C."/>
            <person name="Ezra D."/>
            <person name="Gonzalez J."/>
            <person name="Henrissat B."/>
            <person name="Kuo A."/>
            <person name="Liang C."/>
            <person name="Lipzen A."/>
            <person name="Lutzoni F."/>
            <person name="Magnuson J."/>
            <person name="Mondo S."/>
            <person name="Nolan M."/>
            <person name="Ohm R."/>
            <person name="Pangilinan J."/>
            <person name="Park H.-J."/>
            <person name="Ramirez L."/>
            <person name="Alfaro M."/>
            <person name="Sun H."/>
            <person name="Tritt A."/>
            <person name="Yoshinaga Y."/>
            <person name="Zwiers L.-H."/>
            <person name="Turgeon B."/>
            <person name="Goodwin S."/>
            <person name="Spatafora J."/>
            <person name="Crous P."/>
            <person name="Grigoriev I."/>
        </authorList>
    </citation>
    <scope>NUCLEOTIDE SEQUENCE</scope>
    <source>
        <strain evidence="1">CBS 525.71</strain>
    </source>
</reference>
<organism evidence="1 2">
    <name type="scientific">Macroventuria anomochaeta</name>
    <dbReference type="NCBI Taxonomy" id="301207"/>
    <lineage>
        <taxon>Eukaryota</taxon>
        <taxon>Fungi</taxon>
        <taxon>Dikarya</taxon>
        <taxon>Ascomycota</taxon>
        <taxon>Pezizomycotina</taxon>
        <taxon>Dothideomycetes</taxon>
        <taxon>Pleosporomycetidae</taxon>
        <taxon>Pleosporales</taxon>
        <taxon>Pleosporineae</taxon>
        <taxon>Didymellaceae</taxon>
        <taxon>Macroventuria</taxon>
    </lineage>
</organism>
<comment type="caution">
    <text evidence="1">The sequence shown here is derived from an EMBL/GenBank/DDBJ whole genome shotgun (WGS) entry which is preliminary data.</text>
</comment>
<evidence type="ECO:0000313" key="2">
    <source>
        <dbReference type="Proteomes" id="UP000799754"/>
    </source>
</evidence>
<name>A0ACB6SGV5_9PLEO</name>
<dbReference type="EMBL" id="MU006701">
    <property type="protein sequence ID" value="KAF2633259.1"/>
    <property type="molecule type" value="Genomic_DNA"/>
</dbReference>
<evidence type="ECO:0000313" key="1">
    <source>
        <dbReference type="EMBL" id="KAF2633259.1"/>
    </source>
</evidence>
<sequence length="230" mass="25532">MSAEPLPPDVQAARKARINSDIIKLCSKPIPLYSHPTAHGIGLYTHVAGTKTVARNPHSAFADKRDGEVALLPLGGPKKIVPSKLHEPPNKELAAIYKELQDAVKAEEKIWSDMRVAADERGEAPNDAYRMSLDTLKKKYGDVNAPPPESAMSQRDSKQQDKRRHSEVTGIPSGEAPKKKRVGFASQSELQRQSTDASMRERNSDAERRGSGSRAGNEYDVYRDPRRQRR</sequence>
<accession>A0ACB6SGV5</accession>
<protein>
    <submittedName>
        <fullName evidence="1">Uncharacterized protein</fullName>
    </submittedName>
</protein>
<proteinExistence type="predicted"/>
<dbReference type="Proteomes" id="UP000799754">
    <property type="component" value="Unassembled WGS sequence"/>
</dbReference>